<protein>
    <submittedName>
        <fullName evidence="1">DUF1415 domain-containing protein</fullName>
    </submittedName>
</protein>
<keyword evidence="2" id="KW-1185">Reference proteome</keyword>
<dbReference type="InterPro" id="IPR009858">
    <property type="entry name" value="DUF1415"/>
</dbReference>
<dbReference type="Pfam" id="PF07209">
    <property type="entry name" value="DUF1415"/>
    <property type="match status" value="1"/>
</dbReference>
<dbReference type="EMBL" id="JBHSNF010000001">
    <property type="protein sequence ID" value="MFC5525663.1"/>
    <property type="molecule type" value="Genomic_DNA"/>
</dbReference>
<evidence type="ECO:0000313" key="1">
    <source>
        <dbReference type="EMBL" id="MFC5525663.1"/>
    </source>
</evidence>
<evidence type="ECO:0000313" key="2">
    <source>
        <dbReference type="Proteomes" id="UP001596114"/>
    </source>
</evidence>
<dbReference type="Proteomes" id="UP001596114">
    <property type="component" value="Unassembled WGS sequence"/>
</dbReference>
<comment type="caution">
    <text evidence="1">The sequence shown here is derived from an EMBL/GenBank/DDBJ whole genome shotgun (WGS) entry which is preliminary data.</text>
</comment>
<proteinExistence type="predicted"/>
<accession>A0ABW0QLP9</accession>
<sequence length="196" mass="21909">MNASPSTDLNADALPADAPYLNATTRWLERAVIGLNLCPFARAPHVQGKLRMRVSQARDTDALLDDLCGELQSLNALTPDECETGLLIHPFVLNDFLDYNDFLDVADAAVQTLGLEGEWQVASFHPDYQFADSAPGAIENFSNRSPFPTLHLLRESSIERAMEQMSDTDSIYRRNIETLQRLGTEGWQALWRDEPS</sequence>
<organism evidence="1 2">
    <name type="scientific">Rhodanobacter ginsengisoli</name>
    <dbReference type="NCBI Taxonomy" id="418646"/>
    <lineage>
        <taxon>Bacteria</taxon>
        <taxon>Pseudomonadati</taxon>
        <taxon>Pseudomonadota</taxon>
        <taxon>Gammaproteobacteria</taxon>
        <taxon>Lysobacterales</taxon>
        <taxon>Rhodanobacteraceae</taxon>
        <taxon>Rhodanobacter</taxon>
    </lineage>
</organism>
<name>A0ABW0QLP9_9GAMM</name>
<dbReference type="RefSeq" id="WP_377318963.1">
    <property type="nucleotide sequence ID" value="NZ_JBHSNF010000001.1"/>
</dbReference>
<reference evidence="2" key="1">
    <citation type="journal article" date="2019" name="Int. J. Syst. Evol. Microbiol.">
        <title>The Global Catalogue of Microorganisms (GCM) 10K type strain sequencing project: providing services to taxonomists for standard genome sequencing and annotation.</title>
        <authorList>
            <consortium name="The Broad Institute Genomics Platform"/>
            <consortium name="The Broad Institute Genome Sequencing Center for Infectious Disease"/>
            <person name="Wu L."/>
            <person name="Ma J."/>
        </authorList>
    </citation>
    <scope>NUCLEOTIDE SEQUENCE [LARGE SCALE GENOMIC DNA]</scope>
    <source>
        <strain evidence="2">CGMCC 1.16619</strain>
    </source>
</reference>
<gene>
    <name evidence="1" type="ORF">ACFPPA_07885</name>
</gene>